<gene>
    <name evidence="11" type="primary">ELOVL7_2</name>
    <name evidence="11" type="ORF">g.10415</name>
</gene>
<dbReference type="GO" id="GO:0019367">
    <property type="term" value="P:fatty acid elongation, saturated fatty acid"/>
    <property type="evidence" value="ECO:0007669"/>
    <property type="project" value="TreeGrafter"/>
</dbReference>
<dbReference type="GO" id="GO:0009922">
    <property type="term" value="F:fatty acid elongase activity"/>
    <property type="evidence" value="ECO:0007669"/>
    <property type="project" value="UniProtKB-EC"/>
</dbReference>
<keyword evidence="6 10" id="KW-1133">Transmembrane helix</keyword>
<reference evidence="11" key="1">
    <citation type="submission" date="2018-10" db="EMBL/GenBank/DDBJ databases">
        <title>Transcriptome assembly of Aceria tosichella (Wheat curl mite) Type 2.</title>
        <authorList>
            <person name="Scully E.D."/>
            <person name="Geib S.M."/>
            <person name="Palmer N.A."/>
            <person name="Gupta A.K."/>
            <person name="Sarath G."/>
            <person name="Tatineni S."/>
        </authorList>
    </citation>
    <scope>NUCLEOTIDE SEQUENCE</scope>
    <source>
        <strain evidence="11">LincolnNE</strain>
    </source>
</reference>
<proteinExistence type="inferred from homology"/>
<dbReference type="EMBL" id="GGYP01001379">
    <property type="protein sequence ID" value="MDE46150.1"/>
    <property type="molecule type" value="Transcribed_RNA"/>
</dbReference>
<dbReference type="GO" id="GO:0005789">
    <property type="term" value="C:endoplasmic reticulum membrane"/>
    <property type="evidence" value="ECO:0007669"/>
    <property type="project" value="TreeGrafter"/>
</dbReference>
<feature type="transmembrane region" description="Helical" evidence="10">
    <location>
        <begin position="180"/>
        <end position="202"/>
    </location>
</feature>
<comment type="catalytic activity">
    <reaction evidence="10">
        <text>a very-long-chain acyl-CoA + malonyl-CoA + H(+) = a very-long-chain 3-oxoacyl-CoA + CO2 + CoA</text>
        <dbReference type="Rhea" id="RHEA:32727"/>
        <dbReference type="ChEBI" id="CHEBI:15378"/>
        <dbReference type="ChEBI" id="CHEBI:16526"/>
        <dbReference type="ChEBI" id="CHEBI:57287"/>
        <dbReference type="ChEBI" id="CHEBI:57384"/>
        <dbReference type="ChEBI" id="CHEBI:90725"/>
        <dbReference type="ChEBI" id="CHEBI:90736"/>
        <dbReference type="EC" id="2.3.1.199"/>
    </reaction>
</comment>
<evidence type="ECO:0000256" key="4">
    <source>
        <dbReference type="ARBA" id="ARBA00022692"/>
    </source>
</evidence>
<keyword evidence="7 10" id="KW-0443">Lipid metabolism</keyword>
<keyword evidence="8 10" id="KW-0472">Membrane</keyword>
<organism evidence="11">
    <name type="scientific">Aceria tosichella</name>
    <name type="common">wheat curl mite</name>
    <dbReference type="NCBI Taxonomy" id="561515"/>
    <lineage>
        <taxon>Eukaryota</taxon>
        <taxon>Metazoa</taxon>
        <taxon>Ecdysozoa</taxon>
        <taxon>Arthropoda</taxon>
        <taxon>Chelicerata</taxon>
        <taxon>Arachnida</taxon>
        <taxon>Acari</taxon>
        <taxon>Acariformes</taxon>
        <taxon>Trombidiformes</taxon>
        <taxon>Prostigmata</taxon>
        <taxon>Eupodina</taxon>
        <taxon>Eriophyoidea</taxon>
        <taxon>Eriophyidae</taxon>
        <taxon>Eriophyinae</taxon>
        <taxon>Aceriini</taxon>
        <taxon>Aceria</taxon>
    </lineage>
</organism>
<dbReference type="InterPro" id="IPR002076">
    <property type="entry name" value="ELO_fam"/>
</dbReference>
<feature type="transmembrane region" description="Helical" evidence="10">
    <location>
        <begin position="223"/>
        <end position="241"/>
    </location>
</feature>
<dbReference type="GO" id="GO:0042761">
    <property type="term" value="P:very long-chain fatty acid biosynthetic process"/>
    <property type="evidence" value="ECO:0007669"/>
    <property type="project" value="TreeGrafter"/>
</dbReference>
<feature type="transmembrane region" description="Helical" evidence="10">
    <location>
        <begin position="155"/>
        <end position="174"/>
    </location>
</feature>
<sequence length="326" mass="37620">MTSATGTSITAAAAGSSLASTINYYYSRYWQEYGDPRLNKSVLMSGGPWQMLAITMTYLVAVTWFGPYIMRKRKPMDNLIWPIRIYNAVMVIFNTYLFLNFSYKLRWGLDCWGCGKSMQRFDQAGLILWELTLLSRYFDFFDSLFFVCRKKFSHLSVLHVSHHTIVPIIVWFAGKFEPTPVVVFAGYINLPIHMIMYSYYGLSTFPKMRKFLWWKKYLTTIQIIQFMIDLVHSLQVFYFPTCKYHPITYVQTAFSLTFLYLFLQFYLRSYISRGKSSTTTATTSTTATTTTKATTCAGTAAAHATRNGTVAIEQLHVKAQDAKKFD</sequence>
<comment type="similarity">
    <text evidence="10">Belongs to the ELO family.</text>
</comment>
<keyword evidence="2 10" id="KW-0444">Lipid biosynthesis</keyword>
<dbReference type="PANTHER" id="PTHR11157:SF69">
    <property type="entry name" value="ELONGATION OF VERY LONG CHAIN FATTY ACIDS PROTEIN 7"/>
    <property type="match status" value="1"/>
</dbReference>
<evidence type="ECO:0000256" key="6">
    <source>
        <dbReference type="ARBA" id="ARBA00022989"/>
    </source>
</evidence>
<feature type="transmembrane region" description="Helical" evidence="10">
    <location>
        <begin position="126"/>
        <end position="148"/>
    </location>
</feature>
<evidence type="ECO:0000256" key="5">
    <source>
        <dbReference type="ARBA" id="ARBA00022832"/>
    </source>
</evidence>
<dbReference type="Pfam" id="PF01151">
    <property type="entry name" value="ELO"/>
    <property type="match status" value="1"/>
</dbReference>
<evidence type="ECO:0000256" key="10">
    <source>
        <dbReference type="RuleBase" id="RU361115"/>
    </source>
</evidence>
<dbReference type="PANTHER" id="PTHR11157">
    <property type="entry name" value="FATTY ACID ACYL TRANSFERASE-RELATED"/>
    <property type="match status" value="1"/>
</dbReference>
<name>A0A6G1S888_9ACAR</name>
<evidence type="ECO:0000256" key="8">
    <source>
        <dbReference type="ARBA" id="ARBA00023136"/>
    </source>
</evidence>
<dbReference type="GO" id="GO:0034626">
    <property type="term" value="P:fatty acid elongation, polyunsaturated fatty acid"/>
    <property type="evidence" value="ECO:0007669"/>
    <property type="project" value="TreeGrafter"/>
</dbReference>
<feature type="transmembrane region" description="Helical" evidence="10">
    <location>
        <begin position="81"/>
        <end position="99"/>
    </location>
</feature>
<keyword evidence="4 10" id="KW-0812">Transmembrane</keyword>
<feature type="transmembrane region" description="Helical" evidence="10">
    <location>
        <begin position="49"/>
        <end position="69"/>
    </location>
</feature>
<keyword evidence="5 10" id="KW-0276">Fatty acid metabolism</keyword>
<dbReference type="EC" id="2.3.1.199" evidence="10"/>
<dbReference type="AlphaFoldDB" id="A0A6G1S888"/>
<accession>A0A6G1S888</accession>
<evidence type="ECO:0000256" key="1">
    <source>
        <dbReference type="ARBA" id="ARBA00004141"/>
    </source>
</evidence>
<evidence type="ECO:0000256" key="3">
    <source>
        <dbReference type="ARBA" id="ARBA00022679"/>
    </source>
</evidence>
<keyword evidence="9 10" id="KW-0275">Fatty acid biosynthesis</keyword>
<evidence type="ECO:0000256" key="9">
    <source>
        <dbReference type="ARBA" id="ARBA00023160"/>
    </source>
</evidence>
<evidence type="ECO:0000256" key="2">
    <source>
        <dbReference type="ARBA" id="ARBA00022516"/>
    </source>
</evidence>
<protein>
    <recommendedName>
        <fullName evidence="10">Elongation of very long chain fatty acids protein</fullName>
        <ecNumber evidence="10">2.3.1.199</ecNumber>
    </recommendedName>
    <alternativeName>
        <fullName evidence="10">Very-long-chain 3-oxoacyl-CoA synthase</fullName>
    </alternativeName>
</protein>
<keyword evidence="3 10" id="KW-0808">Transferase</keyword>
<feature type="transmembrane region" description="Helical" evidence="10">
    <location>
        <begin position="247"/>
        <end position="267"/>
    </location>
</feature>
<dbReference type="GO" id="GO:0030148">
    <property type="term" value="P:sphingolipid biosynthetic process"/>
    <property type="evidence" value="ECO:0007669"/>
    <property type="project" value="TreeGrafter"/>
</dbReference>
<dbReference type="GO" id="GO:0034625">
    <property type="term" value="P:fatty acid elongation, monounsaturated fatty acid"/>
    <property type="evidence" value="ECO:0007669"/>
    <property type="project" value="TreeGrafter"/>
</dbReference>
<comment type="subcellular location">
    <subcellularLocation>
        <location evidence="1">Membrane</location>
        <topology evidence="1">Multi-pass membrane protein</topology>
    </subcellularLocation>
</comment>
<evidence type="ECO:0000313" key="11">
    <source>
        <dbReference type="EMBL" id="MDE46150.1"/>
    </source>
</evidence>
<evidence type="ECO:0000256" key="7">
    <source>
        <dbReference type="ARBA" id="ARBA00023098"/>
    </source>
</evidence>